<name>A0A165SJS2_9AGAM</name>
<dbReference type="GO" id="GO:0019706">
    <property type="term" value="F:protein-cysteine S-palmitoyltransferase activity"/>
    <property type="evidence" value="ECO:0007669"/>
    <property type="project" value="UniProtKB-EC"/>
</dbReference>
<comment type="catalytic activity">
    <reaction evidence="10 11">
        <text>L-cysteinyl-[protein] + hexadecanoyl-CoA = S-hexadecanoyl-L-cysteinyl-[protein] + CoA</text>
        <dbReference type="Rhea" id="RHEA:36683"/>
        <dbReference type="Rhea" id="RHEA-COMP:10131"/>
        <dbReference type="Rhea" id="RHEA-COMP:11032"/>
        <dbReference type="ChEBI" id="CHEBI:29950"/>
        <dbReference type="ChEBI" id="CHEBI:57287"/>
        <dbReference type="ChEBI" id="CHEBI:57379"/>
        <dbReference type="ChEBI" id="CHEBI:74151"/>
        <dbReference type="EC" id="2.3.1.225"/>
    </reaction>
</comment>
<proteinExistence type="inferred from homology"/>
<evidence type="ECO:0000256" key="4">
    <source>
        <dbReference type="ARBA" id="ARBA00022692"/>
    </source>
</evidence>
<dbReference type="STRING" id="1314782.A0A165SJS2"/>
<dbReference type="InParanoid" id="A0A165SJS2"/>
<feature type="transmembrane region" description="Helical" evidence="11">
    <location>
        <begin position="6"/>
        <end position="23"/>
    </location>
</feature>
<dbReference type="PANTHER" id="PTHR22883:SF301">
    <property type="entry name" value="PALMITOYLTRANSFERASE ZDHHC12"/>
    <property type="match status" value="1"/>
</dbReference>
<evidence type="ECO:0000256" key="8">
    <source>
        <dbReference type="ARBA" id="ARBA00023288"/>
    </source>
</evidence>
<evidence type="ECO:0000256" key="9">
    <source>
        <dbReference type="ARBA" id="ARBA00023315"/>
    </source>
</evidence>
<dbReference type="Proteomes" id="UP000076761">
    <property type="component" value="Unassembled WGS sequence"/>
</dbReference>
<feature type="transmembrane region" description="Helical" evidence="11">
    <location>
        <begin position="149"/>
        <end position="170"/>
    </location>
</feature>
<dbReference type="GO" id="GO:0005783">
    <property type="term" value="C:endoplasmic reticulum"/>
    <property type="evidence" value="ECO:0007669"/>
    <property type="project" value="TreeGrafter"/>
</dbReference>
<evidence type="ECO:0000313" key="13">
    <source>
        <dbReference type="EMBL" id="KZT25268.1"/>
    </source>
</evidence>
<dbReference type="EC" id="2.3.1.225" evidence="11"/>
<dbReference type="PANTHER" id="PTHR22883">
    <property type="entry name" value="ZINC FINGER DHHC DOMAIN CONTAINING PROTEIN"/>
    <property type="match status" value="1"/>
</dbReference>
<gene>
    <name evidence="13" type="ORF">NEOLEDRAFT_1156447</name>
</gene>
<comment type="domain">
    <text evidence="11">The DHHC domain is required for palmitoyltransferase activity.</text>
</comment>
<comment type="similarity">
    <text evidence="2 11">Belongs to the DHHC palmitoyltransferase family.</text>
</comment>
<feature type="domain" description="Palmitoyltransferase DHHC" evidence="12">
    <location>
        <begin position="64"/>
        <end position="118"/>
    </location>
</feature>
<evidence type="ECO:0000256" key="3">
    <source>
        <dbReference type="ARBA" id="ARBA00022679"/>
    </source>
</evidence>
<feature type="transmembrane region" description="Helical" evidence="11">
    <location>
        <begin position="101"/>
        <end position="121"/>
    </location>
</feature>
<keyword evidence="14" id="KW-1185">Reference proteome</keyword>
<keyword evidence="7" id="KW-0564">Palmitate</keyword>
<dbReference type="Pfam" id="PF01529">
    <property type="entry name" value="DHHC"/>
    <property type="match status" value="1"/>
</dbReference>
<evidence type="ECO:0000256" key="7">
    <source>
        <dbReference type="ARBA" id="ARBA00023139"/>
    </source>
</evidence>
<feature type="transmembrane region" description="Helical" evidence="11">
    <location>
        <begin position="191"/>
        <end position="213"/>
    </location>
</feature>
<keyword evidence="9 11" id="KW-0012">Acyltransferase</keyword>
<accession>A0A165SJS2</accession>
<keyword evidence="5 11" id="KW-1133">Transmembrane helix</keyword>
<dbReference type="AlphaFoldDB" id="A0A165SJS2"/>
<dbReference type="EMBL" id="KV425573">
    <property type="protein sequence ID" value="KZT25268.1"/>
    <property type="molecule type" value="Genomic_DNA"/>
</dbReference>
<keyword evidence="3 11" id="KW-0808">Transferase</keyword>
<keyword evidence="4 11" id="KW-0812">Transmembrane</keyword>
<evidence type="ECO:0000256" key="1">
    <source>
        <dbReference type="ARBA" id="ARBA00004127"/>
    </source>
</evidence>
<dbReference type="OrthoDB" id="302728at2759"/>
<evidence type="ECO:0000256" key="2">
    <source>
        <dbReference type="ARBA" id="ARBA00008574"/>
    </source>
</evidence>
<evidence type="ECO:0000256" key="11">
    <source>
        <dbReference type="RuleBase" id="RU079119"/>
    </source>
</evidence>
<dbReference type="InterPro" id="IPR039859">
    <property type="entry name" value="PFA4/ZDH16/20/ERF2-like"/>
</dbReference>
<organism evidence="13 14">
    <name type="scientific">Neolentinus lepideus HHB14362 ss-1</name>
    <dbReference type="NCBI Taxonomy" id="1314782"/>
    <lineage>
        <taxon>Eukaryota</taxon>
        <taxon>Fungi</taxon>
        <taxon>Dikarya</taxon>
        <taxon>Basidiomycota</taxon>
        <taxon>Agaricomycotina</taxon>
        <taxon>Agaricomycetes</taxon>
        <taxon>Gloeophyllales</taxon>
        <taxon>Gloeophyllaceae</taxon>
        <taxon>Neolentinus</taxon>
    </lineage>
</organism>
<comment type="subcellular location">
    <subcellularLocation>
        <location evidence="1">Endomembrane system</location>
        <topology evidence="1">Multi-pass membrane protein</topology>
    </subcellularLocation>
</comment>
<evidence type="ECO:0000256" key="10">
    <source>
        <dbReference type="ARBA" id="ARBA00048048"/>
    </source>
</evidence>
<protein>
    <recommendedName>
        <fullName evidence="11">Palmitoyltransferase</fullName>
        <ecNumber evidence="11">2.3.1.225</ecNumber>
    </recommendedName>
</protein>
<reference evidence="13 14" key="1">
    <citation type="journal article" date="2016" name="Mol. Biol. Evol.">
        <title>Comparative Genomics of Early-Diverging Mushroom-Forming Fungi Provides Insights into the Origins of Lignocellulose Decay Capabilities.</title>
        <authorList>
            <person name="Nagy L.G."/>
            <person name="Riley R."/>
            <person name="Tritt A."/>
            <person name="Adam C."/>
            <person name="Daum C."/>
            <person name="Floudas D."/>
            <person name="Sun H."/>
            <person name="Yadav J.S."/>
            <person name="Pangilinan J."/>
            <person name="Larsson K.H."/>
            <person name="Matsuura K."/>
            <person name="Barry K."/>
            <person name="Labutti K."/>
            <person name="Kuo R."/>
            <person name="Ohm R.A."/>
            <person name="Bhattacharya S.S."/>
            <person name="Shirouzu T."/>
            <person name="Yoshinaga Y."/>
            <person name="Martin F.M."/>
            <person name="Grigoriev I.V."/>
            <person name="Hibbett D.S."/>
        </authorList>
    </citation>
    <scope>NUCLEOTIDE SEQUENCE [LARGE SCALE GENOMIC DNA]</scope>
    <source>
        <strain evidence="13 14">HHB14362 ss-1</strain>
    </source>
</reference>
<dbReference type="GO" id="GO:0006612">
    <property type="term" value="P:protein targeting to membrane"/>
    <property type="evidence" value="ECO:0007669"/>
    <property type="project" value="TreeGrafter"/>
</dbReference>
<evidence type="ECO:0000259" key="12">
    <source>
        <dbReference type="Pfam" id="PF01529"/>
    </source>
</evidence>
<keyword evidence="6 11" id="KW-0472">Membrane</keyword>
<dbReference type="PROSITE" id="PS50216">
    <property type="entry name" value="DHHC"/>
    <property type="match status" value="1"/>
</dbReference>
<keyword evidence="8" id="KW-0449">Lipoprotein</keyword>
<dbReference type="GO" id="GO:0005794">
    <property type="term" value="C:Golgi apparatus"/>
    <property type="evidence" value="ECO:0007669"/>
    <property type="project" value="TreeGrafter"/>
</dbReference>
<evidence type="ECO:0000256" key="5">
    <source>
        <dbReference type="ARBA" id="ARBA00022989"/>
    </source>
</evidence>
<dbReference type="InterPro" id="IPR001594">
    <property type="entry name" value="Palmitoyltrfase_DHHC"/>
</dbReference>
<evidence type="ECO:0000256" key="6">
    <source>
        <dbReference type="ARBA" id="ARBA00023136"/>
    </source>
</evidence>
<evidence type="ECO:0000313" key="14">
    <source>
        <dbReference type="Proteomes" id="UP000076761"/>
    </source>
</evidence>
<sequence length="286" mass="32452">MCSLLYGVLFGILITLYVFLCLGRSTHGVARHPLPDKYTIAIPYECINEAGGLVRCFKDECDGSWRPPRSHHCSTCSVCRLEFDHHCPWLGNCVTLPRMKAFLSLLYLTPTVTAIGLYPILSPLRYNVLLALSVSREDSGARQRWWDWWGSWAVFCGPLGRVPVGIILGFRILQKHRISFDEPGEVIEQPYLRLALAVFGAALLSIFTLGLAISTTRNILRGLTTFESLYINSSRPLYVSVPRRGTSPGQVYRVSRQDRIYDLGWKANMRHVMAYPTFPGWHTEDR</sequence>